<dbReference type="EMBL" id="JAOTIF010000017">
    <property type="protein sequence ID" value="MCU7551031.1"/>
    <property type="molecule type" value="Genomic_DNA"/>
</dbReference>
<dbReference type="Proteomes" id="UP001155483">
    <property type="component" value="Unassembled WGS sequence"/>
</dbReference>
<proteinExistence type="predicted"/>
<dbReference type="SUPFAM" id="SSF63829">
    <property type="entry name" value="Calcium-dependent phosphotriesterase"/>
    <property type="match status" value="1"/>
</dbReference>
<evidence type="ECO:0000313" key="1">
    <source>
        <dbReference type="EMBL" id="MCU7551031.1"/>
    </source>
</evidence>
<evidence type="ECO:0000313" key="2">
    <source>
        <dbReference type="Proteomes" id="UP001155483"/>
    </source>
</evidence>
<comment type="caution">
    <text evidence="1">The sequence shown here is derived from an EMBL/GenBank/DDBJ whole genome shotgun (WGS) entry which is preliminary data.</text>
</comment>
<dbReference type="InterPro" id="IPR017549">
    <property type="entry name" value="APMV_L690"/>
</dbReference>
<accession>A0A9X3B9C5</accession>
<dbReference type="AlphaFoldDB" id="A0A9X3B9C5"/>
<organism evidence="1 2">
    <name type="scientific">Paraflavisolibacter caeni</name>
    <dbReference type="NCBI Taxonomy" id="2982496"/>
    <lineage>
        <taxon>Bacteria</taxon>
        <taxon>Pseudomonadati</taxon>
        <taxon>Bacteroidota</taxon>
        <taxon>Chitinophagia</taxon>
        <taxon>Chitinophagales</taxon>
        <taxon>Chitinophagaceae</taxon>
        <taxon>Paraflavisolibacter</taxon>
    </lineage>
</organism>
<gene>
    <name evidence="1" type="ORF">OCK74_18070</name>
</gene>
<dbReference type="InterPro" id="IPR015943">
    <property type="entry name" value="WD40/YVTN_repeat-like_dom_sf"/>
</dbReference>
<dbReference type="Gene3D" id="2.130.10.10">
    <property type="entry name" value="YVTN repeat-like/Quinoprotein amine dehydrogenase"/>
    <property type="match status" value="1"/>
</dbReference>
<dbReference type="PROSITE" id="PS51257">
    <property type="entry name" value="PROKAR_LIPOPROTEIN"/>
    <property type="match status" value="1"/>
</dbReference>
<dbReference type="NCBIfam" id="TIGR03118">
    <property type="entry name" value="PEPCTERM_chp_1"/>
    <property type="match status" value="1"/>
</dbReference>
<name>A0A9X3B9C5_9BACT</name>
<dbReference type="RefSeq" id="WP_279298470.1">
    <property type="nucleotide sequence ID" value="NZ_JAOTIF010000017.1"/>
</dbReference>
<keyword evidence="2" id="KW-1185">Reference proteome</keyword>
<reference evidence="1" key="2">
    <citation type="submission" date="2023-04" db="EMBL/GenBank/DDBJ databases">
        <title>Paracnuella aquatica gen. nov., sp. nov., a member of the family Chitinophagaceae isolated from a hot spring.</title>
        <authorList>
            <person name="Wang C."/>
        </authorList>
    </citation>
    <scope>NUCLEOTIDE SEQUENCE</scope>
    <source>
        <strain evidence="1">LB-8</strain>
    </source>
</reference>
<sequence length="379" mass="40877">MKTANPTLERLPRSSAVLFMSFLLLLLSGCIKHLDEHALKEFKQVNLVGNNNEYAPAHIDPVLVNAWGLAFNPTGIAWVSAEEGHVSTIYDKDGNTLRPPVNIPSPGGATGGSPTGIVFNSAAGTNDFVLSNGQRAAFLFAGIDGILSGWNPTAGNNALLIKDESKSSVYTGLAIGAFNNQDYIYAANFKTGKINVWDSEFKPVTMDFKDPGIPAGYAPFNIQSIEDRLYVAYAKVAADGDEEAGEGLGIVSVFNKDGSFVKRFATAGKLNAPWGLAKASASFFADNEDNGIETWGKVLHWKRQPAILVGNFGDGHINAYSLDGEFLGQLKTEEKIIEIEGLWAITFPPVSSNIDKNRLYFTAGPDDEEEGLFGYIVKD</sequence>
<reference evidence="1" key="1">
    <citation type="submission" date="2022-09" db="EMBL/GenBank/DDBJ databases">
        <authorList>
            <person name="Yuan C."/>
            <person name="Ke Z."/>
        </authorList>
    </citation>
    <scope>NUCLEOTIDE SEQUENCE</scope>
    <source>
        <strain evidence="1">LB-8</strain>
    </source>
</reference>
<protein>
    <submittedName>
        <fullName evidence="1">TIGR03118 family protein</fullName>
    </submittedName>
</protein>